<feature type="transmembrane region" description="Helical" evidence="8">
    <location>
        <begin position="80"/>
        <end position="107"/>
    </location>
</feature>
<feature type="transmembrane region" description="Helical" evidence="8">
    <location>
        <begin position="187"/>
        <end position="206"/>
    </location>
</feature>
<feature type="transmembrane region" description="Helical" evidence="8">
    <location>
        <begin position="160"/>
        <end position="181"/>
    </location>
</feature>
<dbReference type="PANTHER" id="PTHR34184">
    <property type="entry name" value="UPF0718 PROTEIN YCGR"/>
    <property type="match status" value="1"/>
</dbReference>
<dbReference type="EMBL" id="BAABAF010000001">
    <property type="protein sequence ID" value="GAA3754877.1"/>
    <property type="molecule type" value="Genomic_DNA"/>
</dbReference>
<dbReference type="Proteomes" id="UP001500540">
    <property type="component" value="Unassembled WGS sequence"/>
</dbReference>
<feature type="transmembrane region" description="Helical" evidence="8">
    <location>
        <begin position="302"/>
        <end position="322"/>
    </location>
</feature>
<evidence type="ECO:0000256" key="6">
    <source>
        <dbReference type="ARBA" id="ARBA00023136"/>
    </source>
</evidence>
<comment type="caution">
    <text evidence="9">The sequence shown here is derived from an EMBL/GenBank/DDBJ whole genome shotgun (WGS) entry which is preliminary data.</text>
</comment>
<protein>
    <submittedName>
        <fullName evidence="9">Permease</fullName>
    </submittedName>
</protein>
<keyword evidence="10" id="KW-1185">Reference proteome</keyword>
<evidence type="ECO:0000256" key="5">
    <source>
        <dbReference type="ARBA" id="ARBA00022989"/>
    </source>
</evidence>
<keyword evidence="5 8" id="KW-1133">Transmembrane helix</keyword>
<name>A0ABP7G5A7_9MICO</name>
<evidence type="ECO:0000256" key="3">
    <source>
        <dbReference type="ARBA" id="ARBA00022475"/>
    </source>
</evidence>
<feature type="transmembrane region" description="Helical" evidence="8">
    <location>
        <begin position="127"/>
        <end position="148"/>
    </location>
</feature>
<accession>A0ABP7G5A7</accession>
<feature type="region of interest" description="Disordered" evidence="7">
    <location>
        <begin position="1"/>
        <end position="40"/>
    </location>
</feature>
<evidence type="ECO:0000256" key="8">
    <source>
        <dbReference type="SAM" id="Phobius"/>
    </source>
</evidence>
<reference evidence="10" key="1">
    <citation type="journal article" date="2019" name="Int. J. Syst. Evol. Microbiol.">
        <title>The Global Catalogue of Microorganisms (GCM) 10K type strain sequencing project: providing services to taxonomists for standard genome sequencing and annotation.</title>
        <authorList>
            <consortium name="The Broad Institute Genomics Platform"/>
            <consortium name="The Broad Institute Genome Sequencing Center for Infectious Disease"/>
            <person name="Wu L."/>
            <person name="Ma J."/>
        </authorList>
    </citation>
    <scope>NUCLEOTIDE SEQUENCE [LARGE SCALE GENOMIC DNA]</scope>
    <source>
        <strain evidence="10">JCM 16950</strain>
    </source>
</reference>
<evidence type="ECO:0000256" key="4">
    <source>
        <dbReference type="ARBA" id="ARBA00022692"/>
    </source>
</evidence>
<feature type="transmembrane region" description="Helical" evidence="8">
    <location>
        <begin position="342"/>
        <end position="364"/>
    </location>
</feature>
<evidence type="ECO:0000256" key="2">
    <source>
        <dbReference type="ARBA" id="ARBA00006386"/>
    </source>
</evidence>
<feature type="transmembrane region" description="Helical" evidence="8">
    <location>
        <begin position="246"/>
        <end position="267"/>
    </location>
</feature>
<proteinExistence type="inferred from homology"/>
<keyword evidence="3" id="KW-1003">Cell membrane</keyword>
<evidence type="ECO:0000256" key="7">
    <source>
        <dbReference type="SAM" id="MobiDB-lite"/>
    </source>
</evidence>
<keyword evidence="4 8" id="KW-0812">Transmembrane</keyword>
<feature type="transmembrane region" description="Helical" evidence="8">
    <location>
        <begin position="46"/>
        <end position="68"/>
    </location>
</feature>
<dbReference type="InterPro" id="IPR052923">
    <property type="entry name" value="UPF0718"/>
</dbReference>
<sequence length="365" mass="38272">MTLRPDTATAARLDRRSPGTGGVGDPTRPRPGAPRSAGTSRGRGTLWLGLGLAAIAVLFAIDAFAPGLIPGIPGRAQDGLTLAISVLIESLPFVGLGVILSIIVQVWVPPGVIERWMPRRAWARRAVLSLLGMVVPVCECGNVPFARGLMMRGFSVPETLTFLIAAPIVNPIVIITTHQAFGFGDGVLISRLVGGYLIANLIGWLYSRHPDPDGLLTDRFRDTCELVAAEPGGRGRRSLAQFIVELRAVMPALIIGSAVAGAVQVLVPRSALLAIGSNPLLSIVAMVMLAMIVSICSNVDSFFALSFASTFTPGSIVAFLLVGPLVDVKMLALLRTTFTTKVLVGMVVTVVLAAFAIAVGVNLIA</sequence>
<evidence type="ECO:0000256" key="1">
    <source>
        <dbReference type="ARBA" id="ARBA00004651"/>
    </source>
</evidence>
<dbReference type="Pfam" id="PF03773">
    <property type="entry name" value="ArsP_1"/>
    <property type="match status" value="1"/>
</dbReference>
<feature type="transmembrane region" description="Helical" evidence="8">
    <location>
        <begin position="273"/>
        <end position="295"/>
    </location>
</feature>
<gene>
    <name evidence="9" type="ORF">GCM10022240_04890</name>
</gene>
<evidence type="ECO:0000313" key="10">
    <source>
        <dbReference type="Proteomes" id="UP001500540"/>
    </source>
</evidence>
<dbReference type="InterPro" id="IPR005524">
    <property type="entry name" value="DUF318"/>
</dbReference>
<organism evidence="9 10">
    <name type="scientific">Microbacterium kribbense</name>
    <dbReference type="NCBI Taxonomy" id="433645"/>
    <lineage>
        <taxon>Bacteria</taxon>
        <taxon>Bacillati</taxon>
        <taxon>Actinomycetota</taxon>
        <taxon>Actinomycetes</taxon>
        <taxon>Micrococcales</taxon>
        <taxon>Microbacteriaceae</taxon>
        <taxon>Microbacterium</taxon>
    </lineage>
</organism>
<keyword evidence="6 8" id="KW-0472">Membrane</keyword>
<comment type="similarity">
    <text evidence="2">Belongs to the UPF0718 family.</text>
</comment>
<comment type="subcellular location">
    <subcellularLocation>
        <location evidence="1">Cell membrane</location>
        <topology evidence="1">Multi-pass membrane protein</topology>
    </subcellularLocation>
</comment>
<dbReference type="PANTHER" id="PTHR34184:SF4">
    <property type="entry name" value="UPF0718 PROTEIN YCGR"/>
    <property type="match status" value="1"/>
</dbReference>
<evidence type="ECO:0000313" key="9">
    <source>
        <dbReference type="EMBL" id="GAA3754877.1"/>
    </source>
</evidence>